<comment type="caution">
    <text evidence="1">The sequence shown here is derived from an EMBL/GenBank/DDBJ whole genome shotgun (WGS) entry which is preliminary data.</text>
</comment>
<proteinExistence type="predicted"/>
<dbReference type="RefSeq" id="WP_166949954.1">
    <property type="nucleotide sequence ID" value="NZ_CP077072.1"/>
</dbReference>
<dbReference type="Gene3D" id="3.10.450.530">
    <property type="entry name" value="Ribonuclease toxin, BrnT, of type II toxin-antitoxin system"/>
    <property type="match status" value="1"/>
</dbReference>
<evidence type="ECO:0000313" key="2">
    <source>
        <dbReference type="Proteomes" id="UP000490980"/>
    </source>
</evidence>
<evidence type="ECO:0000313" key="1">
    <source>
        <dbReference type="EMBL" id="NII07787.1"/>
    </source>
</evidence>
<dbReference type="Pfam" id="PF04365">
    <property type="entry name" value="BrnT_toxin"/>
    <property type="match status" value="1"/>
</dbReference>
<dbReference type="EMBL" id="JAARLZ010000008">
    <property type="protein sequence ID" value="NII07787.1"/>
    <property type="molecule type" value="Genomic_DNA"/>
</dbReference>
<name>A0A7X5UCH5_9GAMM</name>
<keyword evidence="2" id="KW-1185">Reference proteome</keyword>
<protein>
    <submittedName>
        <fullName evidence="1">BrnT family toxin</fullName>
    </submittedName>
</protein>
<gene>
    <name evidence="1" type="ORF">HBF25_15490</name>
</gene>
<accession>A0A7X5UCH5</accession>
<reference evidence="1 2" key="1">
    <citation type="submission" date="2020-03" db="EMBL/GenBank/DDBJ databases">
        <authorList>
            <person name="Lai Q."/>
        </authorList>
    </citation>
    <scope>NUCLEOTIDE SEQUENCE [LARGE SCALE GENOMIC DNA]</scope>
    <source>
        <strain evidence="1 2">CCUG 25036</strain>
    </source>
</reference>
<organism evidence="1 2">
    <name type="scientific">Luteibacter anthropi</name>
    <dbReference type="NCBI Taxonomy" id="564369"/>
    <lineage>
        <taxon>Bacteria</taxon>
        <taxon>Pseudomonadati</taxon>
        <taxon>Pseudomonadota</taxon>
        <taxon>Gammaproteobacteria</taxon>
        <taxon>Lysobacterales</taxon>
        <taxon>Rhodanobacteraceae</taxon>
        <taxon>Luteibacter</taxon>
    </lineage>
</organism>
<dbReference type="InterPro" id="IPR038573">
    <property type="entry name" value="BrnT_sf"/>
</dbReference>
<dbReference type="AlphaFoldDB" id="A0A7X5UCH5"/>
<dbReference type="Proteomes" id="UP000490980">
    <property type="component" value="Unassembled WGS sequence"/>
</dbReference>
<sequence>MAIHFEWDETKALANKAKHGVSFRSALAVFLDAHALDRHDKGDHTEDRFVTLGLVQGYLLVVVYTLRHDAVRLISAREATRHEAIPYWKHRSIHARP</sequence>
<dbReference type="InterPro" id="IPR007460">
    <property type="entry name" value="BrnT_toxin"/>
</dbReference>